<name>A0A1Y0B2I7_9LAMI</name>
<dbReference type="AlphaFoldDB" id="A0A1Y0B2I7"/>
<proteinExistence type="predicted"/>
<dbReference type="EMBL" id="KY774314">
    <property type="protein sequence ID" value="ART31611.1"/>
    <property type="molecule type" value="Genomic_DNA"/>
</dbReference>
<accession>A0A1Y0B2I7</accession>
<keyword evidence="1" id="KW-0496">Mitochondrion</keyword>
<gene>
    <name evidence="1" type="ORF">AEK19_MT1417</name>
</gene>
<evidence type="ECO:0000313" key="1">
    <source>
        <dbReference type="EMBL" id="ART31611.1"/>
    </source>
</evidence>
<organism evidence="1">
    <name type="scientific">Utricularia reniformis</name>
    <dbReference type="NCBI Taxonomy" id="192314"/>
    <lineage>
        <taxon>Eukaryota</taxon>
        <taxon>Viridiplantae</taxon>
        <taxon>Streptophyta</taxon>
        <taxon>Embryophyta</taxon>
        <taxon>Tracheophyta</taxon>
        <taxon>Spermatophyta</taxon>
        <taxon>Magnoliopsida</taxon>
        <taxon>eudicotyledons</taxon>
        <taxon>Gunneridae</taxon>
        <taxon>Pentapetalae</taxon>
        <taxon>asterids</taxon>
        <taxon>lamiids</taxon>
        <taxon>Lamiales</taxon>
        <taxon>Lentibulariaceae</taxon>
        <taxon>Utricularia</taxon>
    </lineage>
</organism>
<protein>
    <submittedName>
        <fullName evidence="1">Uncharacterized protein</fullName>
    </submittedName>
</protein>
<reference evidence="1" key="1">
    <citation type="submission" date="2017-03" db="EMBL/GenBank/DDBJ databases">
        <title>The mitochondrial genome of the carnivorous plant Utricularia reniformis (Lentibulariaceae): structure, comparative analysis and evolutionary landmarks.</title>
        <authorList>
            <person name="Silva S.R."/>
            <person name="Alvarenga D.O."/>
            <person name="Michael T.P."/>
            <person name="Miranda V.F.O."/>
            <person name="Varani A.M."/>
        </authorList>
    </citation>
    <scope>NUCLEOTIDE SEQUENCE</scope>
</reference>
<sequence>MNLIVLKKEDGCAAEAKPESRGRFFLRGVSGSPRFFSHSGSCTIEKSSRRLS</sequence>
<geneLocation type="mitochondrion" evidence="1"/>